<feature type="transmembrane region" description="Helical" evidence="8">
    <location>
        <begin position="258"/>
        <end position="277"/>
    </location>
</feature>
<dbReference type="Gene3D" id="1.20.1250.20">
    <property type="entry name" value="MFS general substrate transporter like domains"/>
    <property type="match status" value="1"/>
</dbReference>
<evidence type="ECO:0000313" key="11">
    <source>
        <dbReference type="Proteomes" id="UP000076929"/>
    </source>
</evidence>
<name>A0A172QVU2_9CORY</name>
<keyword evidence="3" id="KW-1003">Cell membrane</keyword>
<dbReference type="PANTHER" id="PTHR43045:SF1">
    <property type="entry name" value="SHIKIMATE TRANSPORTER"/>
    <property type="match status" value="1"/>
</dbReference>
<keyword evidence="6 8" id="KW-0472">Membrane</keyword>
<reference evidence="10 11" key="1">
    <citation type="submission" date="2016-05" db="EMBL/GenBank/DDBJ databases">
        <title>Complete genome sequence of Corynebacterium crudilactis, a new Corynebacterium species isolated from raw cow's milk.</title>
        <authorList>
            <person name="Christian R."/>
            <person name="Zimmermann J."/>
            <person name="Lipski A."/>
            <person name="Kalinowski J."/>
        </authorList>
    </citation>
    <scope>NUCLEOTIDE SEQUENCE [LARGE SCALE GENOMIC DNA]</scope>
    <source>
        <strain evidence="10 11">JZ16</strain>
    </source>
</reference>
<proteinExistence type="predicted"/>
<dbReference type="GO" id="GO:0005886">
    <property type="term" value="C:plasma membrane"/>
    <property type="evidence" value="ECO:0007669"/>
    <property type="project" value="UniProtKB-SubCell"/>
</dbReference>
<feature type="transmembrane region" description="Helical" evidence="8">
    <location>
        <begin position="289"/>
        <end position="311"/>
    </location>
</feature>
<dbReference type="Pfam" id="PF00083">
    <property type="entry name" value="Sugar_tr"/>
    <property type="match status" value="1"/>
</dbReference>
<dbReference type="Proteomes" id="UP000076929">
    <property type="component" value="Chromosome"/>
</dbReference>
<dbReference type="InterPro" id="IPR005828">
    <property type="entry name" value="MFS_sugar_transport-like"/>
</dbReference>
<accession>A0A172QVU2</accession>
<dbReference type="PANTHER" id="PTHR43045">
    <property type="entry name" value="SHIKIMATE TRANSPORTER"/>
    <property type="match status" value="1"/>
</dbReference>
<dbReference type="InterPro" id="IPR020846">
    <property type="entry name" value="MFS_dom"/>
</dbReference>
<evidence type="ECO:0000256" key="5">
    <source>
        <dbReference type="ARBA" id="ARBA00022989"/>
    </source>
</evidence>
<evidence type="ECO:0000256" key="6">
    <source>
        <dbReference type="ARBA" id="ARBA00023136"/>
    </source>
</evidence>
<dbReference type="InterPro" id="IPR011701">
    <property type="entry name" value="MFS"/>
</dbReference>
<dbReference type="RefSeq" id="WP_066567981.1">
    <property type="nucleotide sequence ID" value="NZ_CP015622.1"/>
</dbReference>
<dbReference type="InterPro" id="IPR036259">
    <property type="entry name" value="MFS_trans_sf"/>
</dbReference>
<feature type="transmembrane region" description="Helical" evidence="8">
    <location>
        <begin position="320"/>
        <end position="338"/>
    </location>
</feature>
<evidence type="ECO:0000256" key="1">
    <source>
        <dbReference type="ARBA" id="ARBA00004651"/>
    </source>
</evidence>
<feature type="transmembrane region" description="Helical" evidence="8">
    <location>
        <begin position="344"/>
        <end position="369"/>
    </location>
</feature>
<evidence type="ECO:0000256" key="8">
    <source>
        <dbReference type="SAM" id="Phobius"/>
    </source>
</evidence>
<evidence type="ECO:0000256" key="7">
    <source>
        <dbReference type="SAM" id="MobiDB-lite"/>
    </source>
</evidence>
<dbReference type="GO" id="GO:0022857">
    <property type="term" value="F:transmembrane transporter activity"/>
    <property type="evidence" value="ECO:0007669"/>
    <property type="project" value="InterPro"/>
</dbReference>
<dbReference type="KEGG" id="ccjz:ccrud_11895"/>
<comment type="subcellular location">
    <subcellularLocation>
        <location evidence="1">Cell membrane</location>
        <topology evidence="1">Multi-pass membrane protein</topology>
    </subcellularLocation>
</comment>
<gene>
    <name evidence="10" type="ORF">ccrud_11895</name>
</gene>
<dbReference type="PROSITE" id="PS50850">
    <property type="entry name" value="MFS"/>
    <property type="match status" value="1"/>
</dbReference>
<dbReference type="AlphaFoldDB" id="A0A172QVU2"/>
<feature type="transmembrane region" description="Helical" evidence="8">
    <location>
        <begin position="170"/>
        <end position="194"/>
    </location>
</feature>
<keyword evidence="4 8" id="KW-0812">Transmembrane</keyword>
<sequence>MKDTLVTDATPQLRTDKEASGSEQISRSPKKAALASLLGSTLEYYDFVIYGTASALLFNHLFFPQGDPVVATIGSLASFGVAYIARPIGGLVMGHIGDRVSRKTALMVTLLIMGIASISIGLLPTYGQIGIWATVLLMIARIAQGFSAGAESAGASTLTMEHSPEGKRGFFTSSVMAGCSVGNVLAGLVFIPFLMLPEEHLMTWGWRVPFLLSALVLAVAYFVRTHLEEAPAEKQEENHDDAPALAVLRTQGIDVARVFFITFFAVVQTIFNVYALSYATNEVGIDRSFMVMVNTISLSLSIATIPLAAWVSDRIGRKPVLLFGAITCAITTYFYFQAISEADLVLIFVLCLVNQGLFYSCWNGVWTIFFPEMFAASVRYTGMAMGNQLGLIVVGFAPTIATALFAWNGWVAVAGFVIGAIILSAAVICTTKETAFTKLEDLGKK</sequence>
<feature type="domain" description="Major facilitator superfamily (MFS) profile" evidence="9">
    <location>
        <begin position="32"/>
        <end position="432"/>
    </location>
</feature>
<feature type="transmembrane region" description="Helical" evidence="8">
    <location>
        <begin position="44"/>
        <end position="63"/>
    </location>
</feature>
<feature type="transmembrane region" description="Helical" evidence="8">
    <location>
        <begin position="104"/>
        <end position="123"/>
    </location>
</feature>
<feature type="transmembrane region" description="Helical" evidence="8">
    <location>
        <begin position="206"/>
        <end position="223"/>
    </location>
</feature>
<keyword evidence="11" id="KW-1185">Reference proteome</keyword>
<organism evidence="10 11">
    <name type="scientific">Corynebacterium crudilactis</name>
    <dbReference type="NCBI Taxonomy" id="1652495"/>
    <lineage>
        <taxon>Bacteria</taxon>
        <taxon>Bacillati</taxon>
        <taxon>Actinomycetota</taxon>
        <taxon>Actinomycetes</taxon>
        <taxon>Mycobacteriales</taxon>
        <taxon>Corynebacteriaceae</taxon>
        <taxon>Corynebacterium</taxon>
    </lineage>
</organism>
<evidence type="ECO:0000313" key="10">
    <source>
        <dbReference type="EMBL" id="ANE04825.1"/>
    </source>
</evidence>
<feature type="transmembrane region" description="Helical" evidence="8">
    <location>
        <begin position="413"/>
        <end position="431"/>
    </location>
</feature>
<dbReference type="STRING" id="1652495.ccrud_11895"/>
<feature type="transmembrane region" description="Helical" evidence="8">
    <location>
        <begin position="69"/>
        <end position="92"/>
    </location>
</feature>
<dbReference type="InterPro" id="IPR005829">
    <property type="entry name" value="Sugar_transporter_CS"/>
</dbReference>
<keyword evidence="5 8" id="KW-1133">Transmembrane helix</keyword>
<dbReference type="SUPFAM" id="SSF103473">
    <property type="entry name" value="MFS general substrate transporter"/>
    <property type="match status" value="1"/>
</dbReference>
<dbReference type="CDD" id="cd17369">
    <property type="entry name" value="MFS_ShiA_like"/>
    <property type="match status" value="1"/>
</dbReference>
<dbReference type="EMBL" id="CP015622">
    <property type="protein sequence ID" value="ANE04825.1"/>
    <property type="molecule type" value="Genomic_DNA"/>
</dbReference>
<evidence type="ECO:0000256" key="2">
    <source>
        <dbReference type="ARBA" id="ARBA00022448"/>
    </source>
</evidence>
<feature type="transmembrane region" description="Helical" evidence="8">
    <location>
        <begin position="129"/>
        <end position="149"/>
    </location>
</feature>
<feature type="region of interest" description="Disordered" evidence="7">
    <location>
        <begin position="1"/>
        <end position="25"/>
    </location>
</feature>
<keyword evidence="2" id="KW-0813">Transport</keyword>
<evidence type="ECO:0000259" key="9">
    <source>
        <dbReference type="PROSITE" id="PS50850"/>
    </source>
</evidence>
<feature type="transmembrane region" description="Helical" evidence="8">
    <location>
        <begin position="389"/>
        <end position="407"/>
    </location>
</feature>
<protein>
    <submittedName>
        <fullName evidence="10">MFS transporter</fullName>
    </submittedName>
</protein>
<dbReference type="PROSITE" id="PS00216">
    <property type="entry name" value="SUGAR_TRANSPORT_1"/>
    <property type="match status" value="1"/>
</dbReference>
<evidence type="ECO:0000256" key="3">
    <source>
        <dbReference type="ARBA" id="ARBA00022475"/>
    </source>
</evidence>
<evidence type="ECO:0000256" key="4">
    <source>
        <dbReference type="ARBA" id="ARBA00022692"/>
    </source>
</evidence>
<dbReference type="Pfam" id="PF07690">
    <property type="entry name" value="MFS_1"/>
    <property type="match status" value="1"/>
</dbReference>